<reference evidence="11 12" key="1">
    <citation type="submission" date="2019-09" db="EMBL/GenBank/DDBJ databases">
        <title>Consistent, comparative and evidence-based genome assembly and annotation for Cryptosporidium parvum, C. hominis and C. tyzzeri.</title>
        <authorList>
            <person name="Baptista R.P."/>
            <person name="Li Y."/>
            <person name="Sateriale A."/>
            <person name="Ansell B."/>
            <person name="Jex A."/>
            <person name="Sanders M."/>
            <person name="Brooks K."/>
            <person name="Tracey A."/>
            <person name="Berriman M."/>
            <person name="Striepen B."/>
            <person name="Cotton J.A."/>
            <person name="Kissinger J.C."/>
        </authorList>
    </citation>
    <scope>NUCLEOTIDE SEQUENCE [LARGE SCALE GENOMIC DNA]</scope>
    <source>
        <strain evidence="11 12">IOWA-ATCC</strain>
    </source>
</reference>
<feature type="chain" id="PRO_5030671843" description="GOLD domain-containing protein" evidence="9">
    <location>
        <begin position="23"/>
        <end position="198"/>
    </location>
</feature>
<comment type="similarity">
    <text evidence="2">Belongs to the EMP24/GP25L family.</text>
</comment>
<evidence type="ECO:0000256" key="2">
    <source>
        <dbReference type="ARBA" id="ARBA00007104"/>
    </source>
</evidence>
<evidence type="ECO:0000256" key="3">
    <source>
        <dbReference type="ARBA" id="ARBA00022692"/>
    </source>
</evidence>
<evidence type="ECO:0000256" key="8">
    <source>
        <dbReference type="SAM" id="Phobius"/>
    </source>
</evidence>
<dbReference type="Proteomes" id="UP000593906">
    <property type="component" value="Chromosome 1"/>
</dbReference>
<feature type="domain" description="GOLD" evidence="10">
    <location>
        <begin position="24"/>
        <end position="193"/>
    </location>
</feature>
<feature type="signal peptide" evidence="9">
    <location>
        <begin position="1"/>
        <end position="22"/>
    </location>
</feature>
<dbReference type="Pfam" id="PF01105">
    <property type="entry name" value="EMP24_GP25L"/>
    <property type="match status" value="1"/>
</dbReference>
<gene>
    <name evidence="11" type="ORF">CPATCC_000388</name>
</gene>
<comment type="subcellular location">
    <subcellularLocation>
        <location evidence="1">Membrane</location>
        <topology evidence="1">Single-pass type I membrane protein</topology>
    </subcellularLocation>
</comment>
<evidence type="ECO:0000256" key="4">
    <source>
        <dbReference type="ARBA" id="ARBA00022729"/>
    </source>
</evidence>
<dbReference type="AlphaFoldDB" id="A0A7S7RHN6"/>
<organism evidence="11 12">
    <name type="scientific">Cryptosporidium parvum</name>
    <dbReference type="NCBI Taxonomy" id="5807"/>
    <lineage>
        <taxon>Eukaryota</taxon>
        <taxon>Sar</taxon>
        <taxon>Alveolata</taxon>
        <taxon>Apicomplexa</taxon>
        <taxon>Conoidasida</taxon>
        <taxon>Coccidia</taxon>
        <taxon>Eucoccidiorida</taxon>
        <taxon>Eimeriorina</taxon>
        <taxon>Cryptosporidiidae</taxon>
        <taxon>Cryptosporidium</taxon>
    </lineage>
</organism>
<dbReference type="GO" id="GO:0016020">
    <property type="term" value="C:membrane"/>
    <property type="evidence" value="ECO:0007669"/>
    <property type="project" value="UniProtKB-SubCell"/>
</dbReference>
<evidence type="ECO:0000256" key="7">
    <source>
        <dbReference type="SAM" id="Coils"/>
    </source>
</evidence>
<sequence>MNKSSLYVLVLLLISYLKYTKCMDFKLKLNPQEIKCLSESMLKSTLITLSVIAEKQANIQIIDDTHVLFESKEKNPKAAFTTIKTGIHRFCFINTSQEDNWVSIALKWGPGAYDSGSIANKADFEPIDIAMTNINVALKEYQANIKQMKSLANSIQHATSNASNRIAAFSIFNIASIIVISVIQTLYIKKFFRSRKLI</sequence>
<dbReference type="EMBL" id="CP044422">
    <property type="protein sequence ID" value="QOY43587.1"/>
    <property type="molecule type" value="Genomic_DNA"/>
</dbReference>
<dbReference type="InterPro" id="IPR009038">
    <property type="entry name" value="GOLD_dom"/>
</dbReference>
<evidence type="ECO:0000256" key="9">
    <source>
        <dbReference type="SAM" id="SignalP"/>
    </source>
</evidence>
<evidence type="ECO:0000256" key="6">
    <source>
        <dbReference type="ARBA" id="ARBA00023136"/>
    </source>
</evidence>
<keyword evidence="6 8" id="KW-0472">Membrane</keyword>
<dbReference type="PANTHER" id="PTHR22811">
    <property type="entry name" value="TRANSMEMBRANE EMP24 DOMAIN-CONTAINING PROTEIN"/>
    <property type="match status" value="1"/>
</dbReference>
<dbReference type="InterPro" id="IPR015720">
    <property type="entry name" value="Emp24-like"/>
</dbReference>
<keyword evidence="4 9" id="KW-0732">Signal</keyword>
<name>A0A7S7RHN6_CRYPV</name>
<dbReference type="SMART" id="SM01190">
    <property type="entry name" value="EMP24_GP25L"/>
    <property type="match status" value="1"/>
</dbReference>
<keyword evidence="3 8" id="KW-0812">Transmembrane</keyword>
<keyword evidence="7" id="KW-0175">Coiled coil</keyword>
<feature type="coiled-coil region" evidence="7">
    <location>
        <begin position="131"/>
        <end position="158"/>
    </location>
</feature>
<protein>
    <recommendedName>
        <fullName evidence="10">GOLD domain-containing protein</fullName>
    </recommendedName>
</protein>
<evidence type="ECO:0000256" key="1">
    <source>
        <dbReference type="ARBA" id="ARBA00004479"/>
    </source>
</evidence>
<evidence type="ECO:0000256" key="5">
    <source>
        <dbReference type="ARBA" id="ARBA00022989"/>
    </source>
</evidence>
<dbReference type="VEuPathDB" id="CryptoDB:CPATCC_0038970"/>
<evidence type="ECO:0000313" key="11">
    <source>
        <dbReference type="EMBL" id="QOY43587.1"/>
    </source>
</evidence>
<evidence type="ECO:0000313" key="12">
    <source>
        <dbReference type="Proteomes" id="UP000593906"/>
    </source>
</evidence>
<feature type="transmembrane region" description="Helical" evidence="8">
    <location>
        <begin position="166"/>
        <end position="188"/>
    </location>
</feature>
<proteinExistence type="inferred from homology"/>
<keyword evidence="5 8" id="KW-1133">Transmembrane helix</keyword>
<accession>A0A7S7RHN6</accession>
<evidence type="ECO:0000259" key="10">
    <source>
        <dbReference type="SMART" id="SM01190"/>
    </source>
</evidence>